<evidence type="ECO:0000256" key="10">
    <source>
        <dbReference type="ARBA" id="ARBA00023004"/>
    </source>
</evidence>
<evidence type="ECO:0000256" key="4">
    <source>
        <dbReference type="ARBA" id="ARBA00010617"/>
    </source>
</evidence>
<dbReference type="SUPFAM" id="SSF48264">
    <property type="entry name" value="Cytochrome P450"/>
    <property type="match status" value="1"/>
</dbReference>
<evidence type="ECO:0000256" key="8">
    <source>
        <dbReference type="ARBA" id="ARBA00022848"/>
    </source>
</evidence>
<dbReference type="PANTHER" id="PTHR24292:SF102">
    <property type="entry name" value="CYTOCHROME P450 FAMILY-RELATED"/>
    <property type="match status" value="1"/>
</dbReference>
<dbReference type="PRINTS" id="PR00463">
    <property type="entry name" value="EP450I"/>
</dbReference>
<keyword evidence="6 13" id="KW-0479">Metal-binding</keyword>
<reference evidence="15" key="1">
    <citation type="journal article" date="2017" name="Front. Cell. Infect. Microbiol.">
        <title>The Distinct Transcriptional Response of the Midgut of Amblyomma sculptum and Amblyomma aureolatum Ticks to Rickettsia rickettsii Correlates to Their Differences in Susceptibility to Infection.</title>
        <authorList>
            <person name="Martins L.A."/>
            <person name="Galletti M.F.B.M."/>
            <person name="Ribeiro J.M."/>
            <person name="Fujita A."/>
            <person name="Costa F.B."/>
            <person name="Labruna M.B."/>
            <person name="Daffre S."/>
            <person name="Fogaca A.C."/>
        </authorList>
    </citation>
    <scope>NUCLEOTIDE SEQUENCE</scope>
</reference>
<dbReference type="PANTHER" id="PTHR24292">
    <property type="entry name" value="CYTOCHROME P450"/>
    <property type="match status" value="1"/>
</dbReference>
<evidence type="ECO:0000256" key="6">
    <source>
        <dbReference type="ARBA" id="ARBA00022723"/>
    </source>
</evidence>
<keyword evidence="10 13" id="KW-0408">Iron</keyword>
<keyword evidence="7" id="KW-0256">Endoplasmic reticulum</keyword>
<sequence length="391" mass="44533">MAGLIEDCTDEFLSVIESQRLENKSVEARELFQRLSADVIFRSAFGLKSGLQQRTGSNKTAESLFQGSLGLLKMFRLSWRGYLFTCFPEFGPLWRVILWLTSRYNKTVTDTILDDVTPIVQYRRENREATRTDFLQLMLNSEADEGAPVNVNSLAAGYGTECGAEENDAKKVYRNQKLRGLTNAEIIANGLLFFVAGFETTGTAMSFLAYALAQHQEVQDRLRKEVLAVLERDGAFTYDNVFGMKYLDQVISESLRYQPSVVGFITRTGAHDYTHNNMTVPGGISILVPSYYMSHDATYWEEPEKFDPQRFAAENKSQIDPTVYQPFGQGPRNCIGMRFAQMEMKLTMAKTLAKYRFVLDDRHVKEKQLKIGSSFLFAYPENGIWLKIEEI</sequence>
<comment type="cofactor">
    <cofactor evidence="1 13">
        <name>heme</name>
        <dbReference type="ChEBI" id="CHEBI:30413"/>
    </cofactor>
</comment>
<keyword evidence="11 14" id="KW-0503">Monooxygenase</keyword>
<dbReference type="Pfam" id="PF00067">
    <property type="entry name" value="p450"/>
    <property type="match status" value="1"/>
</dbReference>
<evidence type="ECO:0000256" key="11">
    <source>
        <dbReference type="ARBA" id="ARBA00023033"/>
    </source>
</evidence>
<keyword evidence="12" id="KW-0472">Membrane</keyword>
<evidence type="ECO:0000313" key="15">
    <source>
        <dbReference type="EMBL" id="JAT95723.1"/>
    </source>
</evidence>
<feature type="binding site" description="axial binding residue" evidence="13">
    <location>
        <position position="334"/>
    </location>
    <ligand>
        <name>heme</name>
        <dbReference type="ChEBI" id="CHEBI:30413"/>
    </ligand>
    <ligandPart>
        <name>Fe</name>
        <dbReference type="ChEBI" id="CHEBI:18248"/>
    </ligandPart>
</feature>
<dbReference type="InterPro" id="IPR050476">
    <property type="entry name" value="Insect_CytP450_Detox"/>
</dbReference>
<accession>A0A1E1X8Y0</accession>
<protein>
    <submittedName>
        <fullName evidence="15">Putative cytochrome</fullName>
    </submittedName>
</protein>
<dbReference type="FunFam" id="1.10.630.10:FF:000182">
    <property type="entry name" value="Cytochrome P450 3A4"/>
    <property type="match status" value="1"/>
</dbReference>
<evidence type="ECO:0000256" key="3">
    <source>
        <dbReference type="ARBA" id="ARBA00004406"/>
    </source>
</evidence>
<dbReference type="GO" id="GO:0020037">
    <property type="term" value="F:heme binding"/>
    <property type="evidence" value="ECO:0007669"/>
    <property type="project" value="InterPro"/>
</dbReference>
<dbReference type="PROSITE" id="PS00086">
    <property type="entry name" value="CYTOCHROME_P450"/>
    <property type="match status" value="1"/>
</dbReference>
<keyword evidence="9 14" id="KW-0560">Oxidoreductase</keyword>
<evidence type="ECO:0000256" key="2">
    <source>
        <dbReference type="ARBA" id="ARBA00004174"/>
    </source>
</evidence>
<dbReference type="GO" id="GO:0005506">
    <property type="term" value="F:iron ion binding"/>
    <property type="evidence" value="ECO:0007669"/>
    <property type="project" value="InterPro"/>
</dbReference>
<proteinExistence type="evidence at transcript level"/>
<dbReference type="InterPro" id="IPR036396">
    <property type="entry name" value="Cyt_P450_sf"/>
</dbReference>
<dbReference type="GO" id="GO:0004497">
    <property type="term" value="F:monooxygenase activity"/>
    <property type="evidence" value="ECO:0007669"/>
    <property type="project" value="UniProtKB-KW"/>
</dbReference>
<dbReference type="Gene3D" id="1.10.630.10">
    <property type="entry name" value="Cytochrome P450"/>
    <property type="match status" value="1"/>
</dbReference>
<dbReference type="AlphaFoldDB" id="A0A1E1X8Y0"/>
<evidence type="ECO:0000256" key="12">
    <source>
        <dbReference type="ARBA" id="ARBA00023136"/>
    </source>
</evidence>
<keyword evidence="8" id="KW-0492">Microsome</keyword>
<dbReference type="GO" id="GO:0005789">
    <property type="term" value="C:endoplasmic reticulum membrane"/>
    <property type="evidence" value="ECO:0007669"/>
    <property type="project" value="UniProtKB-SubCell"/>
</dbReference>
<comment type="similarity">
    <text evidence="4 14">Belongs to the cytochrome P450 family.</text>
</comment>
<organism evidence="15">
    <name type="scientific">Amblyomma aureolatum</name>
    <dbReference type="NCBI Taxonomy" id="187763"/>
    <lineage>
        <taxon>Eukaryota</taxon>
        <taxon>Metazoa</taxon>
        <taxon>Ecdysozoa</taxon>
        <taxon>Arthropoda</taxon>
        <taxon>Chelicerata</taxon>
        <taxon>Arachnida</taxon>
        <taxon>Acari</taxon>
        <taxon>Parasitiformes</taxon>
        <taxon>Ixodida</taxon>
        <taxon>Ixodoidea</taxon>
        <taxon>Ixodidae</taxon>
        <taxon>Amblyomminae</taxon>
        <taxon>Amblyomma</taxon>
    </lineage>
</organism>
<dbReference type="InterPro" id="IPR017972">
    <property type="entry name" value="Cyt_P450_CS"/>
</dbReference>
<evidence type="ECO:0000256" key="7">
    <source>
        <dbReference type="ARBA" id="ARBA00022824"/>
    </source>
</evidence>
<dbReference type="PRINTS" id="PR00385">
    <property type="entry name" value="P450"/>
</dbReference>
<keyword evidence="5 13" id="KW-0349">Heme</keyword>
<evidence type="ECO:0000256" key="13">
    <source>
        <dbReference type="PIRSR" id="PIRSR602401-1"/>
    </source>
</evidence>
<evidence type="ECO:0000256" key="14">
    <source>
        <dbReference type="RuleBase" id="RU000461"/>
    </source>
</evidence>
<name>A0A1E1X8Y0_9ACAR</name>
<evidence type="ECO:0000256" key="9">
    <source>
        <dbReference type="ARBA" id="ARBA00023002"/>
    </source>
</evidence>
<comment type="subcellular location">
    <subcellularLocation>
        <location evidence="3">Endoplasmic reticulum membrane</location>
        <topology evidence="3">Peripheral membrane protein</topology>
    </subcellularLocation>
    <subcellularLocation>
        <location evidence="2">Microsome membrane</location>
        <topology evidence="2">Peripheral membrane protein</topology>
    </subcellularLocation>
</comment>
<dbReference type="GO" id="GO:0016705">
    <property type="term" value="F:oxidoreductase activity, acting on paired donors, with incorporation or reduction of molecular oxygen"/>
    <property type="evidence" value="ECO:0007669"/>
    <property type="project" value="InterPro"/>
</dbReference>
<evidence type="ECO:0000256" key="1">
    <source>
        <dbReference type="ARBA" id="ARBA00001971"/>
    </source>
</evidence>
<dbReference type="EMBL" id="GFAC01003465">
    <property type="protein sequence ID" value="JAT95723.1"/>
    <property type="molecule type" value="mRNA"/>
</dbReference>
<evidence type="ECO:0000256" key="5">
    <source>
        <dbReference type="ARBA" id="ARBA00022617"/>
    </source>
</evidence>
<dbReference type="InterPro" id="IPR002401">
    <property type="entry name" value="Cyt_P450_E_grp-I"/>
</dbReference>
<dbReference type="InterPro" id="IPR001128">
    <property type="entry name" value="Cyt_P450"/>
</dbReference>